<name>A0ABN6F2N4_9BACT</name>
<dbReference type="PANTHER" id="PTHR43130">
    <property type="entry name" value="ARAC-FAMILY TRANSCRIPTIONAL REGULATOR"/>
    <property type="match status" value="1"/>
</dbReference>
<evidence type="ECO:0000313" key="6">
    <source>
        <dbReference type="Proteomes" id="UP001320148"/>
    </source>
</evidence>
<dbReference type="SUPFAM" id="SSF52317">
    <property type="entry name" value="Class I glutamine amidotransferase-like"/>
    <property type="match status" value="1"/>
</dbReference>
<keyword evidence="3" id="KW-0804">Transcription</keyword>
<keyword evidence="6" id="KW-1185">Reference proteome</keyword>
<evidence type="ECO:0000313" key="5">
    <source>
        <dbReference type="EMBL" id="BCS95480.1"/>
    </source>
</evidence>
<organism evidence="5 6">
    <name type="scientific">Desulfoluna limicola</name>
    <dbReference type="NCBI Taxonomy" id="2810562"/>
    <lineage>
        <taxon>Bacteria</taxon>
        <taxon>Pseudomonadati</taxon>
        <taxon>Thermodesulfobacteriota</taxon>
        <taxon>Desulfobacteria</taxon>
        <taxon>Desulfobacterales</taxon>
        <taxon>Desulfolunaceae</taxon>
        <taxon>Desulfoluna</taxon>
    </lineage>
</organism>
<dbReference type="InterPro" id="IPR029062">
    <property type="entry name" value="Class_I_gatase-like"/>
</dbReference>
<evidence type="ECO:0000256" key="3">
    <source>
        <dbReference type="ARBA" id="ARBA00023163"/>
    </source>
</evidence>
<evidence type="ECO:0000259" key="4">
    <source>
        <dbReference type="PROSITE" id="PS01124"/>
    </source>
</evidence>
<reference evidence="5 6" key="1">
    <citation type="submission" date="2021-02" db="EMBL/GenBank/DDBJ databases">
        <title>Complete genome of Desulfoluna sp. strain ASN36.</title>
        <authorList>
            <person name="Takahashi A."/>
            <person name="Kojima H."/>
            <person name="Fukui M."/>
        </authorList>
    </citation>
    <scope>NUCLEOTIDE SEQUENCE [LARGE SCALE GENOMIC DNA]</scope>
    <source>
        <strain evidence="5 6">ASN36</strain>
    </source>
</reference>
<dbReference type="Gene3D" id="3.40.50.880">
    <property type="match status" value="1"/>
</dbReference>
<protein>
    <submittedName>
        <fullName evidence="5">Transcriptional regulator</fullName>
    </submittedName>
</protein>
<dbReference type="InterPro" id="IPR002818">
    <property type="entry name" value="DJ-1/PfpI"/>
</dbReference>
<dbReference type="InterPro" id="IPR052158">
    <property type="entry name" value="INH-QAR"/>
</dbReference>
<proteinExistence type="predicted"/>
<dbReference type="Proteomes" id="UP001320148">
    <property type="component" value="Chromosome"/>
</dbReference>
<dbReference type="Pfam" id="PF01965">
    <property type="entry name" value="DJ-1_PfpI"/>
    <property type="match status" value="1"/>
</dbReference>
<dbReference type="SUPFAM" id="SSF46689">
    <property type="entry name" value="Homeodomain-like"/>
    <property type="match status" value="2"/>
</dbReference>
<accession>A0ABN6F2N4</accession>
<dbReference type="RefSeq" id="WP_236891725.1">
    <property type="nucleotide sequence ID" value="NZ_AP024488.1"/>
</dbReference>
<dbReference type="PANTHER" id="PTHR43130:SF11">
    <property type="entry name" value="TRANSCRIPTIONAL REGULATORY PROTEIN"/>
    <property type="match status" value="1"/>
</dbReference>
<dbReference type="PROSITE" id="PS01124">
    <property type="entry name" value="HTH_ARAC_FAMILY_2"/>
    <property type="match status" value="1"/>
</dbReference>
<dbReference type="SMART" id="SM00342">
    <property type="entry name" value="HTH_ARAC"/>
    <property type="match status" value="1"/>
</dbReference>
<dbReference type="CDD" id="cd03138">
    <property type="entry name" value="GATase1_AraC_2"/>
    <property type="match status" value="1"/>
</dbReference>
<gene>
    <name evidence="5" type="ORF">DSLASN_11120</name>
</gene>
<dbReference type="InterPro" id="IPR018062">
    <property type="entry name" value="HTH_AraC-typ_CS"/>
</dbReference>
<dbReference type="Gene3D" id="1.10.10.60">
    <property type="entry name" value="Homeodomain-like"/>
    <property type="match status" value="2"/>
</dbReference>
<feature type="domain" description="HTH araC/xylS-type" evidence="4">
    <location>
        <begin position="221"/>
        <end position="319"/>
    </location>
</feature>
<dbReference type="Pfam" id="PF12833">
    <property type="entry name" value="HTH_18"/>
    <property type="match status" value="1"/>
</dbReference>
<keyword evidence="1" id="KW-0805">Transcription regulation</keyword>
<dbReference type="EMBL" id="AP024488">
    <property type="protein sequence ID" value="BCS95480.1"/>
    <property type="molecule type" value="Genomic_DNA"/>
</dbReference>
<dbReference type="InterPro" id="IPR018060">
    <property type="entry name" value="HTH_AraC"/>
</dbReference>
<evidence type="ECO:0000256" key="1">
    <source>
        <dbReference type="ARBA" id="ARBA00023015"/>
    </source>
</evidence>
<keyword evidence="2" id="KW-0238">DNA-binding</keyword>
<sequence>MKITVIMADECSATSVTGAVDVLCFADLLHRYGNGGEEPLFQIETASLDGGPVTCFGGMGLSPQKGLHDITATDLILVPGFLPNILTALDGMAALYPWLRHHHKQGAWMGSICTGAFVLAEAGLLDGKEATTHWLYAEPFRARYPQVTLQEDRIMTEDGRVLCSGGSSAGNDLLLHLVGKFGGEELLHDCSKKLLLDSGAREQGPYISSIFPLNHGDHDIRNVQLWLAENSDTPLSIDGIAGKFGFGIRNFKRRFKAATAMNPVNYIQSLRVEKAKRLLETTRKSMEEITCEVGYEDSNSFRRLFKQHAGLSPGAFRKKFYR</sequence>
<dbReference type="InterPro" id="IPR009057">
    <property type="entry name" value="Homeodomain-like_sf"/>
</dbReference>
<evidence type="ECO:0000256" key="2">
    <source>
        <dbReference type="ARBA" id="ARBA00023125"/>
    </source>
</evidence>
<dbReference type="PROSITE" id="PS00041">
    <property type="entry name" value="HTH_ARAC_FAMILY_1"/>
    <property type="match status" value="1"/>
</dbReference>